<sequence length="101" mass="11345">MIKLFLIAFVLAVAADQTTENPRNYCERDADCSKDDDRCVNPAAVCECVHKAWCSIKYRCDPVNNGAECPSYAKNCFKRDGENEYFCVRKAVDSPPGTLRV</sequence>
<evidence type="ECO:0000313" key="2">
    <source>
        <dbReference type="Proteomes" id="UP000887575"/>
    </source>
</evidence>
<dbReference type="WBParaSite" id="MBELARI_LOCUS12165">
    <property type="protein sequence ID" value="MBELARI_LOCUS12165"/>
    <property type="gene ID" value="MBELARI_LOCUS12165"/>
</dbReference>
<keyword evidence="1" id="KW-0732">Signal</keyword>
<dbReference type="WBParaSite" id="MBELARI_LOCUS12189">
    <property type="protein sequence ID" value="MBELARI_LOCUS12189"/>
    <property type="gene ID" value="MBELARI_LOCUS12189"/>
</dbReference>
<name>A0AAF3EDW7_9BILA</name>
<dbReference type="Proteomes" id="UP000887575">
    <property type="component" value="Unassembled WGS sequence"/>
</dbReference>
<reference evidence="3 4" key="1">
    <citation type="submission" date="2024-02" db="UniProtKB">
        <authorList>
            <consortium name="WormBaseParasite"/>
        </authorList>
    </citation>
    <scope>IDENTIFICATION</scope>
</reference>
<proteinExistence type="predicted"/>
<keyword evidence="2" id="KW-1185">Reference proteome</keyword>
<evidence type="ECO:0000313" key="4">
    <source>
        <dbReference type="WBParaSite" id="MBELARI_LOCUS12189"/>
    </source>
</evidence>
<evidence type="ECO:0000313" key="3">
    <source>
        <dbReference type="WBParaSite" id="MBELARI_LOCUS12165"/>
    </source>
</evidence>
<feature type="signal peptide" evidence="1">
    <location>
        <begin position="1"/>
        <end position="15"/>
    </location>
</feature>
<organism evidence="2 3">
    <name type="scientific">Mesorhabditis belari</name>
    <dbReference type="NCBI Taxonomy" id="2138241"/>
    <lineage>
        <taxon>Eukaryota</taxon>
        <taxon>Metazoa</taxon>
        <taxon>Ecdysozoa</taxon>
        <taxon>Nematoda</taxon>
        <taxon>Chromadorea</taxon>
        <taxon>Rhabditida</taxon>
        <taxon>Rhabditina</taxon>
        <taxon>Rhabditomorpha</taxon>
        <taxon>Rhabditoidea</taxon>
        <taxon>Rhabditidae</taxon>
        <taxon>Mesorhabditinae</taxon>
        <taxon>Mesorhabditis</taxon>
    </lineage>
</organism>
<evidence type="ECO:0000256" key="1">
    <source>
        <dbReference type="SAM" id="SignalP"/>
    </source>
</evidence>
<feature type="chain" id="PRO_5041894058" evidence="1">
    <location>
        <begin position="16"/>
        <end position="101"/>
    </location>
</feature>
<dbReference type="AlphaFoldDB" id="A0AAF3EDW7"/>
<protein>
    <submittedName>
        <fullName evidence="3 4">Uncharacterized protein</fullName>
    </submittedName>
</protein>
<accession>A0AAF3EDW7</accession>